<organism evidence="2 3">
    <name type="scientific">Cephalotrichum gorgonifer</name>
    <dbReference type="NCBI Taxonomy" id="2041049"/>
    <lineage>
        <taxon>Eukaryota</taxon>
        <taxon>Fungi</taxon>
        <taxon>Dikarya</taxon>
        <taxon>Ascomycota</taxon>
        <taxon>Pezizomycotina</taxon>
        <taxon>Sordariomycetes</taxon>
        <taxon>Hypocreomycetidae</taxon>
        <taxon>Microascales</taxon>
        <taxon>Microascaceae</taxon>
        <taxon>Cephalotrichum</taxon>
    </lineage>
</organism>
<comment type="caution">
    <text evidence="2">The sequence shown here is derived from an EMBL/GenBank/DDBJ whole genome shotgun (WGS) entry which is preliminary data.</text>
</comment>
<reference evidence="2" key="1">
    <citation type="submission" date="2018-03" db="EMBL/GenBank/DDBJ databases">
        <authorList>
            <person name="Guldener U."/>
        </authorList>
    </citation>
    <scope>NUCLEOTIDE SEQUENCE</scope>
</reference>
<evidence type="ECO:0000313" key="2">
    <source>
        <dbReference type="EMBL" id="SPN99527.1"/>
    </source>
</evidence>
<dbReference type="PANTHER" id="PTHR38645">
    <property type="entry name" value="CHROMOSOME 9, WHOLE GENOME SHOTGUN SEQUENCE"/>
    <property type="match status" value="1"/>
</dbReference>
<sequence length="250" mass="26114">MDPPEQLLDAFRAAALSVTKLYKTSASAQAKSRQEGYQECIDDLLAFLDREDLGLGDGEGWQIRRWATERRAGSSDAMVQDKESEDEVDKEACSDPEKGSHHGPAADRTEAAHGDGTASGNDVATGTDVGPGASGNANTTVPTQEHFTFHSGIAYPDAPSLATLNLSDSAYTPAQTQSSQHTPGSGSSASAPNGGSARARRVARPVARTGAALGRGAGQKRRINFAEIFDLGSLGGGKDMFGGGKRTRHL</sequence>
<protein>
    <submittedName>
        <fullName evidence="2">Uncharacterized protein</fullName>
    </submittedName>
</protein>
<feature type="region of interest" description="Disordered" evidence="1">
    <location>
        <begin position="171"/>
        <end position="217"/>
    </location>
</feature>
<evidence type="ECO:0000313" key="3">
    <source>
        <dbReference type="Proteomes" id="UP001187682"/>
    </source>
</evidence>
<dbReference type="EMBL" id="ONZQ02000003">
    <property type="protein sequence ID" value="SPN99527.1"/>
    <property type="molecule type" value="Genomic_DNA"/>
</dbReference>
<evidence type="ECO:0000256" key="1">
    <source>
        <dbReference type="SAM" id="MobiDB-lite"/>
    </source>
</evidence>
<dbReference type="Proteomes" id="UP001187682">
    <property type="component" value="Unassembled WGS sequence"/>
</dbReference>
<gene>
    <name evidence="2" type="ORF">DNG_02379</name>
</gene>
<proteinExistence type="predicted"/>
<name>A0AAE8MSB5_9PEZI</name>
<feature type="compositionally biased region" description="Polar residues" evidence="1">
    <location>
        <begin position="171"/>
        <end position="182"/>
    </location>
</feature>
<feature type="region of interest" description="Disordered" evidence="1">
    <location>
        <begin position="68"/>
        <end position="141"/>
    </location>
</feature>
<keyword evidence="3" id="KW-1185">Reference proteome</keyword>
<feature type="compositionally biased region" description="Basic and acidic residues" evidence="1">
    <location>
        <begin position="90"/>
        <end position="113"/>
    </location>
</feature>
<dbReference type="Pfam" id="PF15251">
    <property type="entry name" value="TAPR1-like"/>
    <property type="match status" value="1"/>
</dbReference>
<dbReference type="PANTHER" id="PTHR38645:SF1">
    <property type="entry name" value="YALI0F12243P"/>
    <property type="match status" value="1"/>
</dbReference>
<accession>A0AAE8MSB5</accession>
<feature type="compositionally biased region" description="Low complexity" evidence="1">
    <location>
        <begin position="204"/>
        <end position="214"/>
    </location>
</feature>
<feature type="compositionally biased region" description="Low complexity" evidence="1">
    <location>
        <begin position="183"/>
        <end position="197"/>
    </location>
</feature>
<dbReference type="InterPro" id="IPR029196">
    <property type="entry name" value="HAPSTR1-like"/>
</dbReference>
<dbReference type="AlphaFoldDB" id="A0AAE8MSB5"/>